<evidence type="ECO:0000259" key="1">
    <source>
        <dbReference type="Pfam" id="PF12937"/>
    </source>
</evidence>
<dbReference type="OrthoDB" id="3051796at2759"/>
<feature type="domain" description="F-box" evidence="1">
    <location>
        <begin position="26"/>
        <end position="87"/>
    </location>
</feature>
<gene>
    <name evidence="2" type="ORF">DFP72DRAFT_780625</name>
</gene>
<feature type="non-terminal residue" evidence="2">
    <location>
        <position position="199"/>
    </location>
</feature>
<name>A0A8H6ICZ6_9AGAR</name>
<sequence length="199" mass="22968">RLAQRKNELEVEIAALNTAHNSVTGICRLPAEILSRVFLELSSMTTIHSPVPGEERWTKLLWIPSTNVCRHWREVANNCPRLWASPAFNSNPNLAAMMLNRSRHAPLSIRYVGARRHPPEAFYNAVTQTERLRSVEIMRRKREPRFWEIISGWSIAPILRSLVLRNSKYHDEDVSLDRTSPINAPSLRKLEIKRCGIAW</sequence>
<feature type="non-terminal residue" evidence="2">
    <location>
        <position position="1"/>
    </location>
</feature>
<protein>
    <recommendedName>
        <fullName evidence="1">F-box domain-containing protein</fullName>
    </recommendedName>
</protein>
<proteinExistence type="predicted"/>
<evidence type="ECO:0000313" key="2">
    <source>
        <dbReference type="EMBL" id="KAF6761982.1"/>
    </source>
</evidence>
<keyword evidence="3" id="KW-1185">Reference proteome</keyword>
<dbReference type="InterPro" id="IPR001810">
    <property type="entry name" value="F-box_dom"/>
</dbReference>
<dbReference type="AlphaFoldDB" id="A0A8H6ICZ6"/>
<evidence type="ECO:0000313" key="3">
    <source>
        <dbReference type="Proteomes" id="UP000521943"/>
    </source>
</evidence>
<dbReference type="Proteomes" id="UP000521943">
    <property type="component" value="Unassembled WGS sequence"/>
</dbReference>
<organism evidence="2 3">
    <name type="scientific">Ephemerocybe angulata</name>
    <dbReference type="NCBI Taxonomy" id="980116"/>
    <lineage>
        <taxon>Eukaryota</taxon>
        <taxon>Fungi</taxon>
        <taxon>Dikarya</taxon>
        <taxon>Basidiomycota</taxon>
        <taxon>Agaricomycotina</taxon>
        <taxon>Agaricomycetes</taxon>
        <taxon>Agaricomycetidae</taxon>
        <taxon>Agaricales</taxon>
        <taxon>Agaricineae</taxon>
        <taxon>Psathyrellaceae</taxon>
        <taxon>Ephemerocybe</taxon>
    </lineage>
</organism>
<dbReference type="EMBL" id="JACGCI010000008">
    <property type="protein sequence ID" value="KAF6761982.1"/>
    <property type="molecule type" value="Genomic_DNA"/>
</dbReference>
<reference evidence="2 3" key="1">
    <citation type="submission" date="2020-07" db="EMBL/GenBank/DDBJ databases">
        <title>Comparative genomics of pyrophilous fungi reveals a link between fire events and developmental genes.</title>
        <authorList>
            <consortium name="DOE Joint Genome Institute"/>
            <person name="Steindorff A.S."/>
            <person name="Carver A."/>
            <person name="Calhoun S."/>
            <person name="Stillman K."/>
            <person name="Liu H."/>
            <person name="Lipzen A."/>
            <person name="Pangilinan J."/>
            <person name="Labutti K."/>
            <person name="Bruns T.D."/>
            <person name="Grigoriev I.V."/>
        </authorList>
    </citation>
    <scope>NUCLEOTIDE SEQUENCE [LARGE SCALE GENOMIC DNA]</scope>
    <source>
        <strain evidence="2 3">CBS 144469</strain>
    </source>
</reference>
<dbReference type="Pfam" id="PF12937">
    <property type="entry name" value="F-box-like"/>
    <property type="match status" value="1"/>
</dbReference>
<comment type="caution">
    <text evidence="2">The sequence shown here is derived from an EMBL/GenBank/DDBJ whole genome shotgun (WGS) entry which is preliminary data.</text>
</comment>
<accession>A0A8H6ICZ6</accession>